<dbReference type="Proteomes" id="UP000094165">
    <property type="component" value="Unassembled WGS sequence"/>
</dbReference>
<evidence type="ECO:0000313" key="1">
    <source>
        <dbReference type="EMBL" id="OEE74598.1"/>
    </source>
</evidence>
<dbReference type="AlphaFoldDB" id="A0A1E5CWA7"/>
<name>A0A1E5CWA7_9VIBR</name>
<sequence length="93" mass="10319">MILFTEDMLTIMLPTAKKYHTLVPVALVSERVEYRIVAINSSFMDFESNGSLVSVEVGGELLLENNTSLKYTIKNGIVKLTELARAELLANSL</sequence>
<dbReference type="RefSeq" id="WP_017051762.1">
    <property type="nucleotide sequence ID" value="NZ_AJYW02000187.1"/>
</dbReference>
<comment type="caution">
    <text evidence="1">The sequence shown here is derived from an EMBL/GenBank/DDBJ whole genome shotgun (WGS) entry which is preliminary data.</text>
</comment>
<protein>
    <submittedName>
        <fullName evidence="1">Uncharacterized protein</fullName>
    </submittedName>
</protein>
<evidence type="ECO:0000313" key="2">
    <source>
        <dbReference type="Proteomes" id="UP000094165"/>
    </source>
</evidence>
<accession>A0A1E5CWA7</accession>
<keyword evidence="2" id="KW-1185">Reference proteome</keyword>
<proteinExistence type="predicted"/>
<reference evidence="1 2" key="1">
    <citation type="journal article" date="2012" name="Science">
        <title>Ecological populations of bacteria act as socially cohesive units of antibiotic production and resistance.</title>
        <authorList>
            <person name="Cordero O.X."/>
            <person name="Wildschutte H."/>
            <person name="Kirkup B."/>
            <person name="Proehl S."/>
            <person name="Ngo L."/>
            <person name="Hussain F."/>
            <person name="Le Roux F."/>
            <person name="Mincer T."/>
            <person name="Polz M.F."/>
        </authorList>
    </citation>
    <scope>NUCLEOTIDE SEQUENCE [LARGE SCALE GENOMIC DNA]</scope>
    <source>
        <strain evidence="1 2">FF-238</strain>
    </source>
</reference>
<organism evidence="1 2">
    <name type="scientific">Vibrio genomosp. F6 str. FF-238</name>
    <dbReference type="NCBI Taxonomy" id="1191298"/>
    <lineage>
        <taxon>Bacteria</taxon>
        <taxon>Pseudomonadati</taxon>
        <taxon>Pseudomonadota</taxon>
        <taxon>Gammaproteobacteria</taxon>
        <taxon>Vibrionales</taxon>
        <taxon>Vibrionaceae</taxon>
        <taxon>Vibrio</taxon>
    </lineage>
</organism>
<dbReference type="EMBL" id="AJYW02000187">
    <property type="protein sequence ID" value="OEE74598.1"/>
    <property type="molecule type" value="Genomic_DNA"/>
</dbReference>
<gene>
    <name evidence="1" type="ORF">A130_06240</name>
</gene>